<feature type="domain" description="HTH gntR-type" evidence="4">
    <location>
        <begin position="7"/>
        <end position="77"/>
    </location>
</feature>
<dbReference type="PANTHER" id="PTHR44846">
    <property type="entry name" value="MANNOSYL-D-GLYCERATE TRANSPORT/METABOLISM SYSTEM REPRESSOR MNGR-RELATED"/>
    <property type="match status" value="1"/>
</dbReference>
<dbReference type="Pfam" id="PF07702">
    <property type="entry name" value="UTRA"/>
    <property type="match status" value="1"/>
</dbReference>
<dbReference type="GO" id="GO:0045892">
    <property type="term" value="P:negative regulation of DNA-templated transcription"/>
    <property type="evidence" value="ECO:0007669"/>
    <property type="project" value="TreeGrafter"/>
</dbReference>
<dbReference type="PANTHER" id="PTHR44846:SF1">
    <property type="entry name" value="MANNOSYL-D-GLYCERATE TRANSPORT_METABOLISM SYSTEM REPRESSOR MNGR-RELATED"/>
    <property type="match status" value="1"/>
</dbReference>
<keyword evidence="1" id="KW-0805">Transcription regulation</keyword>
<sequence>MSTSALNARAGLKRDRVRDFLLDLIGDKRPGDAIPSERDLCRELGVSRPTLRAAIDDLVRQGLLVREHGRGTFIGPHKVTQQLAATAGSSFYVPPAEGHWLSRVLEFDSAPAGARLAHRLQVSPADPVLRAVRLRIVDDEPMAIERIHLPHALVRGLAPEDMESGSFYQLLRARFGVDVRSAVQTIEPTVTDETEAELLGVPQYAPALLFERTTRDAGGRIVELTRSIYRGDRYRITSELYFDADSG</sequence>
<accession>A0A840PCI8</accession>
<dbReference type="InterPro" id="IPR011663">
    <property type="entry name" value="UTRA"/>
</dbReference>
<protein>
    <submittedName>
        <fullName evidence="5">GntR family transcriptional regulator</fullName>
    </submittedName>
</protein>
<dbReference type="GO" id="GO:0003700">
    <property type="term" value="F:DNA-binding transcription factor activity"/>
    <property type="evidence" value="ECO:0007669"/>
    <property type="project" value="InterPro"/>
</dbReference>
<dbReference type="InterPro" id="IPR000524">
    <property type="entry name" value="Tscrpt_reg_HTH_GntR"/>
</dbReference>
<dbReference type="Gene3D" id="1.10.10.10">
    <property type="entry name" value="Winged helix-like DNA-binding domain superfamily/Winged helix DNA-binding domain"/>
    <property type="match status" value="1"/>
</dbReference>
<name>A0A840PCI8_9ACTN</name>
<dbReference type="SUPFAM" id="SSF64288">
    <property type="entry name" value="Chorismate lyase-like"/>
    <property type="match status" value="1"/>
</dbReference>
<keyword evidence="2" id="KW-0238">DNA-binding</keyword>
<dbReference type="PRINTS" id="PR00035">
    <property type="entry name" value="HTHGNTR"/>
</dbReference>
<dbReference type="EMBL" id="JACHGN010000010">
    <property type="protein sequence ID" value="MBB5135140.1"/>
    <property type="molecule type" value="Genomic_DNA"/>
</dbReference>
<reference evidence="5 6" key="1">
    <citation type="submission" date="2020-08" db="EMBL/GenBank/DDBJ databases">
        <title>Genomic Encyclopedia of Type Strains, Phase IV (KMG-IV): sequencing the most valuable type-strain genomes for metagenomic binning, comparative biology and taxonomic classification.</title>
        <authorList>
            <person name="Goeker M."/>
        </authorList>
    </citation>
    <scope>NUCLEOTIDE SEQUENCE [LARGE SCALE GENOMIC DNA]</scope>
    <source>
        <strain evidence="5 6">DSM 45615</strain>
    </source>
</reference>
<dbReference type="InterPro" id="IPR050679">
    <property type="entry name" value="Bact_HTH_transcr_reg"/>
</dbReference>
<dbReference type="InterPro" id="IPR036388">
    <property type="entry name" value="WH-like_DNA-bd_sf"/>
</dbReference>
<dbReference type="Gene3D" id="3.40.1410.10">
    <property type="entry name" value="Chorismate lyase-like"/>
    <property type="match status" value="1"/>
</dbReference>
<evidence type="ECO:0000313" key="6">
    <source>
        <dbReference type="Proteomes" id="UP000578449"/>
    </source>
</evidence>
<evidence type="ECO:0000256" key="1">
    <source>
        <dbReference type="ARBA" id="ARBA00023015"/>
    </source>
</evidence>
<evidence type="ECO:0000313" key="5">
    <source>
        <dbReference type="EMBL" id="MBB5135140.1"/>
    </source>
</evidence>
<keyword evidence="3" id="KW-0804">Transcription</keyword>
<proteinExistence type="predicted"/>
<evidence type="ECO:0000259" key="4">
    <source>
        <dbReference type="PROSITE" id="PS50949"/>
    </source>
</evidence>
<dbReference type="Proteomes" id="UP000578449">
    <property type="component" value="Unassembled WGS sequence"/>
</dbReference>
<evidence type="ECO:0000256" key="3">
    <source>
        <dbReference type="ARBA" id="ARBA00023163"/>
    </source>
</evidence>
<dbReference type="InterPro" id="IPR036390">
    <property type="entry name" value="WH_DNA-bd_sf"/>
</dbReference>
<dbReference type="InterPro" id="IPR028978">
    <property type="entry name" value="Chorismate_lyase_/UTRA_dom_sf"/>
</dbReference>
<dbReference type="GO" id="GO:0003677">
    <property type="term" value="F:DNA binding"/>
    <property type="evidence" value="ECO:0007669"/>
    <property type="project" value="UniProtKB-KW"/>
</dbReference>
<dbReference type="CDD" id="cd07377">
    <property type="entry name" value="WHTH_GntR"/>
    <property type="match status" value="1"/>
</dbReference>
<organism evidence="5 6">
    <name type="scientific">Thermocatellispora tengchongensis</name>
    <dbReference type="NCBI Taxonomy" id="1073253"/>
    <lineage>
        <taxon>Bacteria</taxon>
        <taxon>Bacillati</taxon>
        <taxon>Actinomycetota</taxon>
        <taxon>Actinomycetes</taxon>
        <taxon>Streptosporangiales</taxon>
        <taxon>Streptosporangiaceae</taxon>
        <taxon>Thermocatellispora</taxon>
    </lineage>
</organism>
<dbReference type="SMART" id="SM00866">
    <property type="entry name" value="UTRA"/>
    <property type="match status" value="1"/>
</dbReference>
<keyword evidence="6" id="KW-1185">Reference proteome</keyword>
<dbReference type="PROSITE" id="PS50949">
    <property type="entry name" value="HTH_GNTR"/>
    <property type="match status" value="1"/>
</dbReference>
<evidence type="ECO:0000256" key="2">
    <source>
        <dbReference type="ARBA" id="ARBA00023125"/>
    </source>
</evidence>
<dbReference type="AlphaFoldDB" id="A0A840PCI8"/>
<dbReference type="SMART" id="SM00345">
    <property type="entry name" value="HTH_GNTR"/>
    <property type="match status" value="1"/>
</dbReference>
<gene>
    <name evidence="5" type="ORF">HNP84_004876</name>
</gene>
<dbReference type="RefSeq" id="WP_312925584.1">
    <property type="nucleotide sequence ID" value="NZ_BAABIX010000068.1"/>
</dbReference>
<dbReference type="SUPFAM" id="SSF46785">
    <property type="entry name" value="Winged helix' DNA-binding domain"/>
    <property type="match status" value="1"/>
</dbReference>
<dbReference type="Pfam" id="PF00392">
    <property type="entry name" value="GntR"/>
    <property type="match status" value="1"/>
</dbReference>
<comment type="caution">
    <text evidence="5">The sequence shown here is derived from an EMBL/GenBank/DDBJ whole genome shotgun (WGS) entry which is preliminary data.</text>
</comment>